<organism evidence="2 3">
    <name type="scientific">Diplogelasinospora grovesii</name>
    <dbReference type="NCBI Taxonomy" id="303347"/>
    <lineage>
        <taxon>Eukaryota</taxon>
        <taxon>Fungi</taxon>
        <taxon>Dikarya</taxon>
        <taxon>Ascomycota</taxon>
        <taxon>Pezizomycotina</taxon>
        <taxon>Sordariomycetes</taxon>
        <taxon>Sordariomycetidae</taxon>
        <taxon>Sordariales</taxon>
        <taxon>Diplogelasinosporaceae</taxon>
        <taxon>Diplogelasinospora</taxon>
    </lineage>
</organism>
<feature type="compositionally biased region" description="Polar residues" evidence="1">
    <location>
        <begin position="239"/>
        <end position="250"/>
    </location>
</feature>
<evidence type="ECO:0000313" key="3">
    <source>
        <dbReference type="Proteomes" id="UP001303473"/>
    </source>
</evidence>
<proteinExistence type="predicted"/>
<feature type="region of interest" description="Disordered" evidence="1">
    <location>
        <begin position="172"/>
        <end position="196"/>
    </location>
</feature>
<protein>
    <submittedName>
        <fullName evidence="2">Uncharacterized protein</fullName>
    </submittedName>
</protein>
<evidence type="ECO:0000313" key="2">
    <source>
        <dbReference type="EMBL" id="KAK3936887.1"/>
    </source>
</evidence>
<dbReference type="EMBL" id="MU853869">
    <property type="protein sequence ID" value="KAK3936887.1"/>
    <property type="molecule type" value="Genomic_DNA"/>
</dbReference>
<gene>
    <name evidence="2" type="ORF">QBC46DRAFT_20724</name>
</gene>
<comment type="caution">
    <text evidence="2">The sequence shown here is derived from an EMBL/GenBank/DDBJ whole genome shotgun (WGS) entry which is preliminary data.</text>
</comment>
<name>A0AAN6S0P6_9PEZI</name>
<feature type="region of interest" description="Disordered" evidence="1">
    <location>
        <begin position="114"/>
        <end position="159"/>
    </location>
</feature>
<dbReference type="Proteomes" id="UP001303473">
    <property type="component" value="Unassembled WGS sequence"/>
</dbReference>
<accession>A0AAN6S0P6</accession>
<feature type="region of interest" description="Disordered" evidence="1">
    <location>
        <begin position="212"/>
        <end position="269"/>
    </location>
</feature>
<reference evidence="3" key="1">
    <citation type="journal article" date="2023" name="Mol. Phylogenet. Evol.">
        <title>Genome-scale phylogeny and comparative genomics of the fungal order Sordariales.</title>
        <authorList>
            <person name="Hensen N."/>
            <person name="Bonometti L."/>
            <person name="Westerberg I."/>
            <person name="Brannstrom I.O."/>
            <person name="Guillou S."/>
            <person name="Cros-Aarteil S."/>
            <person name="Calhoun S."/>
            <person name="Haridas S."/>
            <person name="Kuo A."/>
            <person name="Mondo S."/>
            <person name="Pangilinan J."/>
            <person name="Riley R."/>
            <person name="LaButti K."/>
            <person name="Andreopoulos B."/>
            <person name="Lipzen A."/>
            <person name="Chen C."/>
            <person name="Yan M."/>
            <person name="Daum C."/>
            <person name="Ng V."/>
            <person name="Clum A."/>
            <person name="Steindorff A."/>
            <person name="Ohm R.A."/>
            <person name="Martin F."/>
            <person name="Silar P."/>
            <person name="Natvig D.O."/>
            <person name="Lalanne C."/>
            <person name="Gautier V."/>
            <person name="Ament-Velasquez S.L."/>
            <person name="Kruys A."/>
            <person name="Hutchinson M.I."/>
            <person name="Powell A.J."/>
            <person name="Barry K."/>
            <person name="Miller A.N."/>
            <person name="Grigoriev I.V."/>
            <person name="Debuchy R."/>
            <person name="Gladieux P."/>
            <person name="Hiltunen Thoren M."/>
            <person name="Johannesson H."/>
        </authorList>
    </citation>
    <scope>NUCLEOTIDE SEQUENCE [LARGE SCALE GENOMIC DNA]</scope>
    <source>
        <strain evidence="3">CBS 340.73</strain>
    </source>
</reference>
<dbReference type="AlphaFoldDB" id="A0AAN6S0P6"/>
<feature type="region of interest" description="Disordered" evidence="1">
    <location>
        <begin position="74"/>
        <end position="98"/>
    </location>
</feature>
<feature type="compositionally biased region" description="Low complexity" evidence="1">
    <location>
        <begin position="114"/>
        <end position="134"/>
    </location>
</feature>
<feature type="compositionally biased region" description="Basic and acidic residues" evidence="1">
    <location>
        <begin position="225"/>
        <end position="236"/>
    </location>
</feature>
<sequence>MDHDQPHQGRRGPQIYIHVEFGVSWNSKAAKNHEITYRSRNMRERTPAFPRQVPAPNTNYLTAIHDYQQRRSWTQELQQRQYQQRQTLHAPAHASTAPPAYTHHQMQEYYQVPQPHAQGHQRQQQVMGQDQGRQSRAGSRGSHERGHSAPPPIGENPWDVSIPQERAVREAIASRPPPPDQWKALPAPPSQFRLGEDGMPWSAWSWPMGYDPSAYPQDEDSSTTHSRERQQRERLDSVTYATSPTMVSTFSPGPSTSTRTRRRDDNDPGRVQDLEALSAAMMTVDNGFENQWWNQGMRQSYVPDANALPPAPALPAPVPVPVPVPVAHHPQSSRFSTTSLVGWAVAEDTPTRGRDEERSLFTAASASVVSPMTDSAVSPPQGYQQLQRSMSTRSEELWFTERGGGSRQTTGDDEHIFF</sequence>
<evidence type="ECO:0000256" key="1">
    <source>
        <dbReference type="SAM" id="MobiDB-lite"/>
    </source>
</evidence>
<keyword evidence="3" id="KW-1185">Reference proteome</keyword>